<evidence type="ECO:0000313" key="1">
    <source>
        <dbReference type="EMBL" id="EER15634.1"/>
    </source>
</evidence>
<dbReference type="Proteomes" id="UP000007800">
    <property type="component" value="Unassembled WGS sequence"/>
</dbReference>
<dbReference type="InterPro" id="IPR023214">
    <property type="entry name" value="HAD_sf"/>
</dbReference>
<dbReference type="InParanoid" id="C5KIL9"/>
<sequence length="62" mass="6759">MHIYQTLGSREPWEESIAMEIADVTDPSTCILVDDSPANLEAAKQVGWCTVLVNPNGTLQAK</sequence>
<dbReference type="OrthoDB" id="433379at2759"/>
<evidence type="ECO:0000313" key="2">
    <source>
        <dbReference type="Proteomes" id="UP000007800"/>
    </source>
</evidence>
<proteinExistence type="predicted"/>
<name>C5KIL9_PERM5</name>
<dbReference type="Gene3D" id="3.40.50.1000">
    <property type="entry name" value="HAD superfamily/HAD-like"/>
    <property type="match status" value="1"/>
</dbReference>
<dbReference type="InterPro" id="IPR036412">
    <property type="entry name" value="HAD-like_sf"/>
</dbReference>
<dbReference type="InterPro" id="IPR006439">
    <property type="entry name" value="HAD-SF_hydro_IA"/>
</dbReference>
<keyword evidence="2" id="KW-1185">Reference proteome</keyword>
<dbReference type="EMBL" id="GG673310">
    <property type="protein sequence ID" value="EER15634.1"/>
    <property type="molecule type" value="Genomic_DNA"/>
</dbReference>
<dbReference type="NCBIfam" id="TIGR01509">
    <property type="entry name" value="HAD-SF-IA-v3"/>
    <property type="match status" value="1"/>
</dbReference>
<reference evidence="1 2" key="1">
    <citation type="submission" date="2008-07" db="EMBL/GenBank/DDBJ databases">
        <authorList>
            <person name="El-Sayed N."/>
            <person name="Caler E."/>
            <person name="Inman J."/>
            <person name="Amedeo P."/>
            <person name="Hass B."/>
            <person name="Wortman J."/>
        </authorList>
    </citation>
    <scope>NUCLEOTIDE SEQUENCE [LARGE SCALE GENOMIC DNA]</scope>
    <source>
        <strain evidence="2">ATCC 50983 / TXsc</strain>
    </source>
</reference>
<organism evidence="2">
    <name type="scientific">Perkinsus marinus (strain ATCC 50983 / TXsc)</name>
    <dbReference type="NCBI Taxonomy" id="423536"/>
    <lineage>
        <taxon>Eukaryota</taxon>
        <taxon>Sar</taxon>
        <taxon>Alveolata</taxon>
        <taxon>Perkinsozoa</taxon>
        <taxon>Perkinsea</taxon>
        <taxon>Perkinsida</taxon>
        <taxon>Perkinsidae</taxon>
        <taxon>Perkinsus</taxon>
    </lineage>
</organism>
<dbReference type="SUPFAM" id="SSF56784">
    <property type="entry name" value="HAD-like"/>
    <property type="match status" value="1"/>
</dbReference>
<dbReference type="GeneID" id="9046463"/>
<accession>C5KIL9</accession>
<dbReference type="RefSeq" id="XP_002783838.1">
    <property type="nucleotide sequence ID" value="XM_002783792.1"/>
</dbReference>
<protein>
    <submittedName>
        <fullName evidence="1">Uncharacterized protein</fullName>
    </submittedName>
</protein>
<gene>
    <name evidence="1" type="ORF">Pmar_PMAR025647</name>
</gene>
<dbReference type="AlphaFoldDB" id="C5KIL9"/>